<dbReference type="EMBL" id="CAIJDO010000278">
    <property type="protein sequence ID" value="CAD0009632.1"/>
    <property type="molecule type" value="Genomic_DNA"/>
</dbReference>
<keyword evidence="2" id="KW-1185">Reference proteome</keyword>
<evidence type="ECO:0000313" key="2">
    <source>
        <dbReference type="Proteomes" id="UP000556700"/>
    </source>
</evidence>
<accession>A0A6V6ZFH3</accession>
<dbReference type="RefSeq" id="WP_031456934.1">
    <property type="nucleotide sequence ID" value="NZ_CAIJDO010000278.1"/>
</dbReference>
<reference evidence="1 2" key="1">
    <citation type="submission" date="2020-06" db="EMBL/GenBank/DDBJ databases">
        <authorList>
            <person name="Criscuolo A."/>
        </authorList>
    </citation>
    <scope>NUCLEOTIDE SEQUENCE [LARGE SCALE GENOMIC DNA]</scope>
    <source>
        <strain evidence="2">CIP 110025</strain>
    </source>
</reference>
<evidence type="ECO:0000313" key="1">
    <source>
        <dbReference type="EMBL" id="CAD0009632.1"/>
    </source>
</evidence>
<organism evidence="1 2">
    <name type="scientific">Flavobacterium chungangense</name>
    <dbReference type="NCBI Taxonomy" id="554283"/>
    <lineage>
        <taxon>Bacteria</taxon>
        <taxon>Pseudomonadati</taxon>
        <taxon>Bacteroidota</taxon>
        <taxon>Flavobacteriia</taxon>
        <taxon>Flavobacteriales</taxon>
        <taxon>Flavobacteriaceae</taxon>
        <taxon>Flavobacterium</taxon>
    </lineage>
</organism>
<protein>
    <recommendedName>
        <fullName evidence="3">VCBS repeat-containing protein</fullName>
    </recommendedName>
</protein>
<gene>
    <name evidence="1" type="ORF">FLACHUCJ7_04318</name>
</gene>
<dbReference type="Proteomes" id="UP000556700">
    <property type="component" value="Unassembled WGS sequence"/>
</dbReference>
<sequence>MKKIFFKRHKNKLIALFIFCTGTLWFANYIGYQHIPGHVEYVVQSFIGRYFIKEEAPIDFERAQFLNDSLQAESQKSNEVTHTIKGNFDGTGFIDYAFISPNSGHIVFSKGKAFSVVDTELNPNDDKLFEEGDLDNDGADDFSVYRYKKGLRNEIITYLHSDDAPWIRCLTIDLNSDEKASDEEVKTRVFRKNDQIYFLDEVKDEKNNKYKLISKSLNSLKAEQSGIGIMVK</sequence>
<dbReference type="AlphaFoldDB" id="A0A6V6ZFH3"/>
<evidence type="ECO:0008006" key="3">
    <source>
        <dbReference type="Google" id="ProtNLM"/>
    </source>
</evidence>
<name>A0A6V6ZFH3_9FLAO</name>
<comment type="caution">
    <text evidence="1">The sequence shown here is derived from an EMBL/GenBank/DDBJ whole genome shotgun (WGS) entry which is preliminary data.</text>
</comment>
<proteinExistence type="predicted"/>